<keyword evidence="2" id="KW-1185">Reference proteome</keyword>
<reference evidence="1 2" key="1">
    <citation type="journal article" date="2019" name="Environ. Microbiol.">
        <title>Species interactions and distinct microbial communities in high Arctic permafrost affected cryosols are associated with the CH4 and CO2 gas fluxes.</title>
        <authorList>
            <person name="Altshuler I."/>
            <person name="Hamel J."/>
            <person name="Turney S."/>
            <person name="Magnuson E."/>
            <person name="Levesque R."/>
            <person name="Greer C."/>
            <person name="Whyte L.G."/>
        </authorList>
    </citation>
    <scope>NUCLEOTIDE SEQUENCE [LARGE SCALE GENOMIC DNA]</scope>
    <source>
        <strain evidence="1 2">S5.20</strain>
    </source>
</reference>
<proteinExistence type="predicted"/>
<comment type="caution">
    <text evidence="1">The sequence shown here is derived from an EMBL/GenBank/DDBJ whole genome shotgun (WGS) entry which is preliminary data.</text>
</comment>
<dbReference type="Gene3D" id="2.60.130.10">
    <property type="entry name" value="Aromatic compound dioxygenase"/>
    <property type="match status" value="1"/>
</dbReference>
<evidence type="ECO:0000313" key="2">
    <source>
        <dbReference type="Proteomes" id="UP000320095"/>
    </source>
</evidence>
<dbReference type="PANTHER" id="PTHR34315">
    <property type="match status" value="1"/>
</dbReference>
<dbReference type="OrthoDB" id="9800887at2"/>
<evidence type="ECO:0008006" key="3">
    <source>
        <dbReference type="Google" id="ProtNLM"/>
    </source>
</evidence>
<dbReference type="GO" id="GO:0016702">
    <property type="term" value="F:oxidoreductase activity, acting on single donors with incorporation of molecular oxygen, incorporation of two atoms of oxygen"/>
    <property type="evidence" value="ECO:0007669"/>
    <property type="project" value="InterPro"/>
</dbReference>
<dbReference type="PANTHER" id="PTHR34315:SF1">
    <property type="entry name" value="INTRADIOL RING-CLEAVAGE DIOXYGENASES DOMAIN-CONTAINING PROTEIN-RELATED"/>
    <property type="match status" value="1"/>
</dbReference>
<dbReference type="SUPFAM" id="SSF49482">
    <property type="entry name" value="Aromatic compound dioxygenase"/>
    <property type="match status" value="1"/>
</dbReference>
<dbReference type="Proteomes" id="UP000320095">
    <property type="component" value="Unassembled WGS sequence"/>
</dbReference>
<dbReference type="InterPro" id="IPR015889">
    <property type="entry name" value="Intradiol_dOase_core"/>
</dbReference>
<evidence type="ECO:0000313" key="1">
    <source>
        <dbReference type="EMBL" id="TPG33209.1"/>
    </source>
</evidence>
<sequence>MRGAQVTDNAGIAQFITIFPGWYIGRTVHIHFKVHRDKATVLTAQMYFDESVIAAAHSVAPYNDHVGRDMTNATDYVYDPDSCAVVATLSGGQVAALTVGIPT</sequence>
<dbReference type="EMBL" id="RCZG01000006">
    <property type="protein sequence ID" value="TPG33209.1"/>
    <property type="molecule type" value="Genomic_DNA"/>
</dbReference>
<dbReference type="RefSeq" id="WP_140693519.1">
    <property type="nucleotide sequence ID" value="NZ_RCZG01000006.1"/>
</dbReference>
<organism evidence="1 2">
    <name type="scientific">Mycolicibacterium hodleri</name>
    <dbReference type="NCBI Taxonomy" id="49897"/>
    <lineage>
        <taxon>Bacteria</taxon>
        <taxon>Bacillati</taxon>
        <taxon>Actinomycetota</taxon>
        <taxon>Actinomycetes</taxon>
        <taxon>Mycobacteriales</taxon>
        <taxon>Mycobacteriaceae</taxon>
        <taxon>Mycolicibacterium</taxon>
    </lineage>
</organism>
<protein>
    <recommendedName>
        <fullName evidence="3">Intradiol ring-cleavage dioxygenases domain-containing protein</fullName>
    </recommendedName>
</protein>
<dbReference type="AlphaFoldDB" id="A0A502E8A4"/>
<accession>A0A502E8A4</accession>
<gene>
    <name evidence="1" type="ORF">EAH80_17710</name>
</gene>
<name>A0A502E8A4_9MYCO</name>
<dbReference type="GO" id="GO:0005506">
    <property type="term" value="F:iron ion binding"/>
    <property type="evidence" value="ECO:0007669"/>
    <property type="project" value="InterPro"/>
</dbReference>